<reference evidence="2" key="1">
    <citation type="submission" date="2012-05" db="EMBL/GenBank/DDBJ databases">
        <authorList>
            <person name="Krishnakumar V."/>
            <person name="Cheung F."/>
            <person name="Xiao Y."/>
            <person name="Chan A."/>
            <person name="Moskal W.A."/>
            <person name="Town C.D."/>
        </authorList>
    </citation>
    <scope>NUCLEOTIDE SEQUENCE</scope>
</reference>
<dbReference type="EMBL" id="BT147293">
    <property type="protein sequence ID" value="AFK47087.1"/>
    <property type="molecule type" value="mRNA"/>
</dbReference>
<feature type="compositionally biased region" description="Basic residues" evidence="1">
    <location>
        <begin position="1"/>
        <end position="12"/>
    </location>
</feature>
<evidence type="ECO:0000313" key="2">
    <source>
        <dbReference type="EMBL" id="AFK47087.1"/>
    </source>
</evidence>
<feature type="compositionally biased region" description="Low complexity" evidence="1">
    <location>
        <begin position="102"/>
        <end position="113"/>
    </location>
</feature>
<evidence type="ECO:0000256" key="1">
    <source>
        <dbReference type="SAM" id="MobiDB-lite"/>
    </source>
</evidence>
<feature type="region of interest" description="Disordered" evidence="1">
    <location>
        <begin position="1"/>
        <end position="122"/>
    </location>
</feature>
<feature type="compositionally biased region" description="Basic and acidic residues" evidence="1">
    <location>
        <begin position="35"/>
        <end position="49"/>
    </location>
</feature>
<name>I3T3J5_LOTJA</name>
<proteinExistence type="evidence at transcript level"/>
<dbReference type="AlphaFoldDB" id="I3T3J5"/>
<accession>I3T3J5</accession>
<protein>
    <submittedName>
        <fullName evidence="2">Uncharacterized protein</fullName>
    </submittedName>
</protein>
<organism evidence="2">
    <name type="scientific">Lotus japonicus</name>
    <name type="common">Lotus corniculatus var. japonicus</name>
    <dbReference type="NCBI Taxonomy" id="34305"/>
    <lineage>
        <taxon>Eukaryota</taxon>
        <taxon>Viridiplantae</taxon>
        <taxon>Streptophyta</taxon>
        <taxon>Embryophyta</taxon>
        <taxon>Tracheophyta</taxon>
        <taxon>Spermatophyta</taxon>
        <taxon>Magnoliopsida</taxon>
        <taxon>eudicotyledons</taxon>
        <taxon>Gunneridae</taxon>
        <taxon>Pentapetalae</taxon>
        <taxon>rosids</taxon>
        <taxon>fabids</taxon>
        <taxon>Fabales</taxon>
        <taxon>Fabaceae</taxon>
        <taxon>Papilionoideae</taxon>
        <taxon>50 kb inversion clade</taxon>
        <taxon>NPAAA clade</taxon>
        <taxon>Hologalegina</taxon>
        <taxon>robinioid clade</taxon>
        <taxon>Loteae</taxon>
        <taxon>Lotus</taxon>
    </lineage>
</organism>
<sequence length="122" mass="12986">MNLLMLHKKSKSKNTDSSKISRSKDDVSTPKSAKSKHETPKTGKSKQETSKIAAASKAKSPKSGKSNTNGPGKVKSVSLKSTDSEDETSDDSTREVEDTKGKTSTSSKVGSEVKSGKKRGRN</sequence>
<feature type="compositionally biased region" description="Low complexity" evidence="1">
    <location>
        <begin position="50"/>
        <end position="66"/>
    </location>
</feature>
<feature type="compositionally biased region" description="Basic and acidic residues" evidence="1">
    <location>
        <begin position="91"/>
        <end position="101"/>
    </location>
</feature>